<protein>
    <submittedName>
        <fullName evidence="1">Uncharacterized protein</fullName>
    </submittedName>
</protein>
<dbReference type="Proteomes" id="UP000499080">
    <property type="component" value="Unassembled WGS sequence"/>
</dbReference>
<accession>A0A4Y2Q4K5</accession>
<dbReference type="AlphaFoldDB" id="A0A4Y2Q4K5"/>
<sequence length="149" mass="16044">MANLKSLGGSYLWTVVGGIPIQSRLPRHTVYQTSFLEVRVLVDRCVGRRFRPSRHSHARATGKPQVASSCTLGTVVDGISTDRAVPTAHGFETPQVARKVLLVDRVGGIPSVARVPTARGSVQCSQCSRKDTLTYVSGDSTFDVTILPP</sequence>
<comment type="caution">
    <text evidence="1">The sequence shown here is derived from an EMBL/GenBank/DDBJ whole genome shotgun (WGS) entry which is preliminary data.</text>
</comment>
<keyword evidence="2" id="KW-1185">Reference proteome</keyword>
<evidence type="ECO:0000313" key="2">
    <source>
        <dbReference type="Proteomes" id="UP000499080"/>
    </source>
</evidence>
<proteinExistence type="predicted"/>
<evidence type="ECO:0000313" key="1">
    <source>
        <dbReference type="EMBL" id="GBN59088.1"/>
    </source>
</evidence>
<organism evidence="1 2">
    <name type="scientific">Araneus ventricosus</name>
    <name type="common">Orbweaver spider</name>
    <name type="synonym">Epeira ventricosa</name>
    <dbReference type="NCBI Taxonomy" id="182803"/>
    <lineage>
        <taxon>Eukaryota</taxon>
        <taxon>Metazoa</taxon>
        <taxon>Ecdysozoa</taxon>
        <taxon>Arthropoda</taxon>
        <taxon>Chelicerata</taxon>
        <taxon>Arachnida</taxon>
        <taxon>Araneae</taxon>
        <taxon>Araneomorphae</taxon>
        <taxon>Entelegynae</taxon>
        <taxon>Araneoidea</taxon>
        <taxon>Araneidae</taxon>
        <taxon>Araneus</taxon>
    </lineage>
</organism>
<reference evidence="1 2" key="1">
    <citation type="journal article" date="2019" name="Sci. Rep.">
        <title>Orb-weaving spider Araneus ventricosus genome elucidates the spidroin gene catalogue.</title>
        <authorList>
            <person name="Kono N."/>
            <person name="Nakamura H."/>
            <person name="Ohtoshi R."/>
            <person name="Moran D.A.P."/>
            <person name="Shinohara A."/>
            <person name="Yoshida Y."/>
            <person name="Fujiwara M."/>
            <person name="Mori M."/>
            <person name="Tomita M."/>
            <person name="Arakawa K."/>
        </authorList>
    </citation>
    <scope>NUCLEOTIDE SEQUENCE [LARGE SCALE GENOMIC DNA]</scope>
</reference>
<dbReference type="EMBL" id="BGPR01136992">
    <property type="protein sequence ID" value="GBN59088.1"/>
    <property type="molecule type" value="Genomic_DNA"/>
</dbReference>
<name>A0A4Y2Q4K5_ARAVE</name>
<gene>
    <name evidence="1" type="ORF">AVEN_195212_1</name>
</gene>